<keyword evidence="2" id="KW-1185">Reference proteome</keyword>
<accession>A0AAE1NUY1</accession>
<reference evidence="1" key="1">
    <citation type="submission" date="2023-11" db="EMBL/GenBank/DDBJ databases">
        <title>Genome assemblies of two species of porcelain crab, Petrolisthes cinctipes and Petrolisthes manimaculis (Anomura: Porcellanidae).</title>
        <authorList>
            <person name="Angst P."/>
        </authorList>
    </citation>
    <scope>NUCLEOTIDE SEQUENCE</scope>
    <source>
        <strain evidence="1">PB745_02</strain>
        <tissue evidence="1">Gill</tissue>
    </source>
</reference>
<name>A0AAE1NUY1_9EUCA</name>
<dbReference type="EMBL" id="JAWZYT010003969">
    <property type="protein sequence ID" value="KAK4295919.1"/>
    <property type="molecule type" value="Genomic_DNA"/>
</dbReference>
<gene>
    <name evidence="1" type="ORF">Pmani_031545</name>
</gene>
<dbReference type="AlphaFoldDB" id="A0AAE1NUY1"/>
<organism evidence="1 2">
    <name type="scientific">Petrolisthes manimaculis</name>
    <dbReference type="NCBI Taxonomy" id="1843537"/>
    <lineage>
        <taxon>Eukaryota</taxon>
        <taxon>Metazoa</taxon>
        <taxon>Ecdysozoa</taxon>
        <taxon>Arthropoda</taxon>
        <taxon>Crustacea</taxon>
        <taxon>Multicrustacea</taxon>
        <taxon>Malacostraca</taxon>
        <taxon>Eumalacostraca</taxon>
        <taxon>Eucarida</taxon>
        <taxon>Decapoda</taxon>
        <taxon>Pleocyemata</taxon>
        <taxon>Anomura</taxon>
        <taxon>Galatheoidea</taxon>
        <taxon>Porcellanidae</taxon>
        <taxon>Petrolisthes</taxon>
    </lineage>
</organism>
<dbReference type="Proteomes" id="UP001292094">
    <property type="component" value="Unassembled WGS sequence"/>
</dbReference>
<proteinExistence type="predicted"/>
<protein>
    <submittedName>
        <fullName evidence="1">Uncharacterized protein</fullName>
    </submittedName>
</protein>
<comment type="caution">
    <text evidence="1">The sequence shown here is derived from an EMBL/GenBank/DDBJ whole genome shotgun (WGS) entry which is preliminary data.</text>
</comment>
<evidence type="ECO:0000313" key="2">
    <source>
        <dbReference type="Proteomes" id="UP001292094"/>
    </source>
</evidence>
<sequence length="70" mass="7365">MGEEWGGEIGTELVNVSDWFGVSGSGSGGEEGWKRVSGEGRVCDGRGLMVMVTVVVVVMVIEGGEESLCW</sequence>
<evidence type="ECO:0000313" key="1">
    <source>
        <dbReference type="EMBL" id="KAK4295919.1"/>
    </source>
</evidence>